<reference evidence="2" key="1">
    <citation type="submission" date="2025-08" db="UniProtKB">
        <authorList>
            <consortium name="Ensembl"/>
        </authorList>
    </citation>
    <scope>IDENTIFICATION</scope>
</reference>
<protein>
    <submittedName>
        <fullName evidence="2">Uncharacterized protein</fullName>
    </submittedName>
</protein>
<feature type="transmembrane region" description="Helical" evidence="1">
    <location>
        <begin position="7"/>
        <end position="23"/>
    </location>
</feature>
<keyword evidence="3" id="KW-1185">Reference proteome</keyword>
<dbReference type="Proteomes" id="UP000261660">
    <property type="component" value="Unplaced"/>
</dbReference>
<dbReference type="AlphaFoldDB" id="A0A3Q3FEE8"/>
<keyword evidence="1" id="KW-0812">Transmembrane</keyword>
<dbReference type="GeneTree" id="ENSGT00610000087461"/>
<dbReference type="InParanoid" id="A0A3Q3FEE8"/>
<dbReference type="Ensembl" id="ENSLBET00000018914.1">
    <property type="protein sequence ID" value="ENSLBEP00000017914.1"/>
    <property type="gene ID" value="ENSLBEG00000013814.1"/>
</dbReference>
<proteinExistence type="predicted"/>
<accession>A0A3Q3FEE8</accession>
<name>A0A3Q3FEE8_9LABR</name>
<feature type="transmembrane region" description="Helical" evidence="1">
    <location>
        <begin position="43"/>
        <end position="62"/>
    </location>
</feature>
<evidence type="ECO:0000256" key="1">
    <source>
        <dbReference type="SAM" id="Phobius"/>
    </source>
</evidence>
<keyword evidence="1" id="KW-0472">Membrane</keyword>
<reference evidence="2" key="2">
    <citation type="submission" date="2025-09" db="UniProtKB">
        <authorList>
            <consortium name="Ensembl"/>
        </authorList>
    </citation>
    <scope>IDENTIFICATION</scope>
</reference>
<sequence length="161" mass="18156">MDMHTKCLMFVSNLIFGFIMTGVEKMLEVDFACPCNPTWNGAFVAPFFLLPACTASSLMLLIHGCSGYESVLCSFLPPIVWLALMFLDGQYLVCAMTGWPGTFVTAQNTYLKWCKPINAANHATMLNQSHRFYILSQFDVLSFIQPLFILERSLRANPHLQ</sequence>
<evidence type="ECO:0000313" key="3">
    <source>
        <dbReference type="Proteomes" id="UP000261660"/>
    </source>
</evidence>
<evidence type="ECO:0000313" key="2">
    <source>
        <dbReference type="Ensembl" id="ENSLBEP00000017914.1"/>
    </source>
</evidence>
<organism evidence="2 3">
    <name type="scientific">Labrus bergylta</name>
    <name type="common">ballan wrasse</name>
    <dbReference type="NCBI Taxonomy" id="56723"/>
    <lineage>
        <taxon>Eukaryota</taxon>
        <taxon>Metazoa</taxon>
        <taxon>Chordata</taxon>
        <taxon>Craniata</taxon>
        <taxon>Vertebrata</taxon>
        <taxon>Euteleostomi</taxon>
        <taxon>Actinopterygii</taxon>
        <taxon>Neopterygii</taxon>
        <taxon>Teleostei</taxon>
        <taxon>Neoteleostei</taxon>
        <taxon>Acanthomorphata</taxon>
        <taxon>Eupercaria</taxon>
        <taxon>Labriformes</taxon>
        <taxon>Labridae</taxon>
        <taxon>Labrus</taxon>
    </lineage>
</organism>
<feature type="transmembrane region" description="Helical" evidence="1">
    <location>
        <begin position="74"/>
        <end position="93"/>
    </location>
</feature>
<keyword evidence="1" id="KW-1133">Transmembrane helix</keyword>